<dbReference type="PANTHER" id="PTHR46193">
    <property type="entry name" value="6-PHOSPHOGLUCONATE PHOSPHATASE"/>
    <property type="match status" value="1"/>
</dbReference>
<dbReference type="SFLD" id="SFLDG01129">
    <property type="entry name" value="C1.5:_HAD__Beta-PGM__Phosphata"/>
    <property type="match status" value="1"/>
</dbReference>
<evidence type="ECO:0000313" key="6">
    <source>
        <dbReference type="EMBL" id="KFB00202.1"/>
    </source>
</evidence>
<comment type="similarity">
    <text evidence="2">Belongs to the HAD-like hydrolase superfamily. CbbY/CbbZ/Gph/YieH family.</text>
</comment>
<evidence type="ECO:0000256" key="4">
    <source>
        <dbReference type="ARBA" id="ARBA00022842"/>
    </source>
</evidence>
<keyword evidence="4" id="KW-0460">Magnesium</keyword>
<accession>A0A084THL6</accession>
<evidence type="ECO:0000256" key="5">
    <source>
        <dbReference type="ARBA" id="ARBA00023277"/>
    </source>
</evidence>
<proteinExistence type="inferred from homology"/>
<organism evidence="6 7">
    <name type="scientific">Mangrovimonas yunxiaonensis</name>
    <dbReference type="NCBI Taxonomy" id="1197477"/>
    <lineage>
        <taxon>Bacteria</taxon>
        <taxon>Pseudomonadati</taxon>
        <taxon>Bacteroidota</taxon>
        <taxon>Flavobacteriia</taxon>
        <taxon>Flavobacteriales</taxon>
        <taxon>Flavobacteriaceae</taxon>
        <taxon>Mangrovimonas</taxon>
    </lineage>
</organism>
<keyword evidence="7" id="KW-1185">Reference proteome</keyword>
<name>A0A084THL6_9FLAO</name>
<keyword evidence="3" id="KW-0479">Metal-binding</keyword>
<dbReference type="eggNOG" id="COG0637">
    <property type="taxonomic scope" value="Bacteria"/>
</dbReference>
<dbReference type="InterPro" id="IPR036412">
    <property type="entry name" value="HAD-like_sf"/>
</dbReference>
<reference evidence="7" key="2">
    <citation type="submission" date="2014-07" db="EMBL/GenBank/DDBJ databases">
        <title>Genome sequence of Mangrovimonas yunxiaonensis.</title>
        <authorList>
            <person name="Li Y."/>
            <person name="Zheng T."/>
        </authorList>
    </citation>
    <scope>NUCLEOTIDE SEQUENCE [LARGE SCALE GENOMIC DNA]</scope>
    <source>
        <strain evidence="7">LY01</strain>
    </source>
</reference>
<comment type="caution">
    <text evidence="6">The sequence shown here is derived from an EMBL/GenBank/DDBJ whole genome shotgun (WGS) entry which is preliminary data.</text>
</comment>
<dbReference type="InterPro" id="IPR023214">
    <property type="entry name" value="HAD_sf"/>
</dbReference>
<keyword evidence="6" id="KW-0067">ATP-binding</keyword>
<dbReference type="RefSeq" id="WP_036123976.1">
    <property type="nucleotide sequence ID" value="NZ_BMET01000003.1"/>
</dbReference>
<dbReference type="Proteomes" id="UP000028521">
    <property type="component" value="Unassembled WGS sequence"/>
</dbReference>
<evidence type="ECO:0000256" key="1">
    <source>
        <dbReference type="ARBA" id="ARBA00001946"/>
    </source>
</evidence>
<evidence type="ECO:0000256" key="2">
    <source>
        <dbReference type="ARBA" id="ARBA00006171"/>
    </source>
</evidence>
<dbReference type="Pfam" id="PF13419">
    <property type="entry name" value="HAD_2"/>
    <property type="match status" value="1"/>
</dbReference>
<dbReference type="NCBIfam" id="TIGR01549">
    <property type="entry name" value="HAD-SF-IA-v1"/>
    <property type="match status" value="1"/>
</dbReference>
<dbReference type="InterPro" id="IPR041492">
    <property type="entry name" value="HAD_2"/>
</dbReference>
<dbReference type="AlphaFoldDB" id="A0A084THL6"/>
<dbReference type="EMBL" id="JPFK01000009">
    <property type="protein sequence ID" value="KFB00202.1"/>
    <property type="molecule type" value="Genomic_DNA"/>
</dbReference>
<dbReference type="GO" id="GO:0046872">
    <property type="term" value="F:metal ion binding"/>
    <property type="evidence" value="ECO:0007669"/>
    <property type="project" value="UniProtKB-KW"/>
</dbReference>
<dbReference type="InterPro" id="IPR023198">
    <property type="entry name" value="PGP-like_dom2"/>
</dbReference>
<gene>
    <name evidence="6" type="ORF">IA57_12295</name>
</gene>
<dbReference type="InterPro" id="IPR006439">
    <property type="entry name" value="HAD-SF_hydro_IA"/>
</dbReference>
<keyword evidence="5" id="KW-0119">Carbohydrate metabolism</keyword>
<dbReference type="STRING" id="1197477.IA57_12295"/>
<evidence type="ECO:0000256" key="3">
    <source>
        <dbReference type="ARBA" id="ARBA00022723"/>
    </source>
</evidence>
<dbReference type="Gene3D" id="1.10.150.240">
    <property type="entry name" value="Putative phosphatase, domain 2"/>
    <property type="match status" value="1"/>
</dbReference>
<dbReference type="GO" id="GO:0003824">
    <property type="term" value="F:catalytic activity"/>
    <property type="evidence" value="ECO:0007669"/>
    <property type="project" value="UniProtKB-ARBA"/>
</dbReference>
<keyword evidence="6" id="KW-0547">Nucleotide-binding</keyword>
<dbReference type="GO" id="GO:0005524">
    <property type="term" value="F:ATP binding"/>
    <property type="evidence" value="ECO:0007669"/>
    <property type="project" value="UniProtKB-KW"/>
</dbReference>
<evidence type="ECO:0000313" key="7">
    <source>
        <dbReference type="Proteomes" id="UP000028521"/>
    </source>
</evidence>
<dbReference type="InterPro" id="IPR051600">
    <property type="entry name" value="Beta-PGM-like"/>
</dbReference>
<protein>
    <submittedName>
        <fullName evidence="6">ABC transporter ATP-binding protein</fullName>
    </submittedName>
</protein>
<reference evidence="6 7" key="1">
    <citation type="journal article" date="2014" name="Genome Announc.">
        <title>Draft Genome Sequence of the Algicidal Bacterium Mangrovimonas yunxiaonensis Strain LY01.</title>
        <authorList>
            <person name="Li Y."/>
            <person name="Zhu H."/>
            <person name="Li C."/>
            <person name="Zhang H."/>
            <person name="Chen Z."/>
            <person name="Zheng W."/>
            <person name="Xu H."/>
            <person name="Zheng T."/>
        </authorList>
    </citation>
    <scope>NUCLEOTIDE SEQUENCE [LARGE SCALE GENOMIC DNA]</scope>
    <source>
        <strain evidence="6 7">LY01</strain>
    </source>
</reference>
<dbReference type="NCBIfam" id="TIGR01509">
    <property type="entry name" value="HAD-SF-IA-v3"/>
    <property type="match status" value="1"/>
</dbReference>
<dbReference type="SUPFAM" id="SSF56784">
    <property type="entry name" value="HAD-like"/>
    <property type="match status" value="1"/>
</dbReference>
<dbReference type="SFLD" id="SFLDG01135">
    <property type="entry name" value="C1.5.6:_HAD__Beta-PGM__Phospha"/>
    <property type="match status" value="1"/>
</dbReference>
<dbReference type="SFLD" id="SFLDS00003">
    <property type="entry name" value="Haloacid_Dehalogenase"/>
    <property type="match status" value="1"/>
</dbReference>
<dbReference type="PANTHER" id="PTHR46193:SF18">
    <property type="entry name" value="HEXITOL PHOSPHATASE B"/>
    <property type="match status" value="1"/>
</dbReference>
<dbReference type="Gene3D" id="3.40.50.1000">
    <property type="entry name" value="HAD superfamily/HAD-like"/>
    <property type="match status" value="1"/>
</dbReference>
<sequence length="222" mass="25023">MLKAVLFDMDGVIVNTEPLHHKAYYQMFNQVNIHVPDAYYRAHTGSSTINICRQIKQDFNLPHTPETLVQLKRDSFKELFKNDPSLQLIEGVLDLIKDYYHNGLKLVLASSAHMNTINSVFDRFELAPYFDAKFSGADLKASKPHPEIFIKAAASTGFNKQNCMVIEDSTNGIKAAKSAGIFCVGYDSKNSKAQDYSLADKVIDDFSSIHYHKIVTLHKQGF</sequence>
<dbReference type="OrthoDB" id="9797743at2"/>
<comment type="cofactor">
    <cofactor evidence="1">
        <name>Mg(2+)</name>
        <dbReference type="ChEBI" id="CHEBI:18420"/>
    </cofactor>
</comment>